<evidence type="ECO:0000256" key="1">
    <source>
        <dbReference type="SAM" id="Phobius"/>
    </source>
</evidence>
<dbReference type="AlphaFoldDB" id="A8W7V8"/>
<dbReference type="Proteomes" id="UP000001940">
    <property type="component" value="Chromosome III"/>
</dbReference>
<sequence length="196" mass="22658">MVDLKLCFYGISLLIGFLLHVVGTVSNSIFIYYFKPVWVEKHLANFGIDLGYWWGPSAKVAVYTCLLSSIGQNLVVVAYIFLFYESQNHQYSRKFIYLLKFIKYMLLASTLLLIVGLNLLTLSAKWDEEHEFVRYGYSLWLLVASICISPFNILVVRRFEESAEMKQKLTKIYPLTSEIPNDFVVLKSGYSKMSDI</sequence>
<dbReference type="ExpressionAtlas" id="A8W7V8">
    <property type="expression patterns" value="baseline and differential"/>
</dbReference>
<evidence type="ECO:0000313" key="3">
    <source>
        <dbReference type="Proteomes" id="UP000001940"/>
    </source>
</evidence>
<dbReference type="EMBL" id="BX284603">
    <property type="protein sequence ID" value="CCD68899.1"/>
    <property type="molecule type" value="Genomic_DNA"/>
</dbReference>
<dbReference type="PANTHER" id="PTHR34151">
    <property type="entry name" value="PROTEIN CBG24195"/>
    <property type="match status" value="1"/>
</dbReference>
<name>A8W7V8_CAEEL</name>
<dbReference type="WormBase" id="Y34F4.2b">
    <property type="protein sequence ID" value="CE41717"/>
    <property type="gene ID" value="WBGene00021337"/>
    <property type="gene designation" value="clc-24"/>
</dbReference>
<reference evidence="2 3" key="1">
    <citation type="journal article" date="1998" name="Science">
        <title>Genome sequence of the nematode C. elegans: a platform for investigating biology.</title>
        <authorList>
            <consortium name="The C. elegans sequencing consortium"/>
            <person name="Sulson J.E."/>
            <person name="Waterston R."/>
        </authorList>
    </citation>
    <scope>NUCLEOTIDE SEQUENCE [LARGE SCALE GENOMIC DNA]</scope>
    <source>
        <strain evidence="2 3">Bristol N2</strain>
    </source>
</reference>
<dbReference type="SMR" id="A8W7V8"/>
<organism evidence="2 3">
    <name type="scientific">Caenorhabditis elegans</name>
    <dbReference type="NCBI Taxonomy" id="6239"/>
    <lineage>
        <taxon>Eukaryota</taxon>
        <taxon>Metazoa</taxon>
        <taxon>Ecdysozoa</taxon>
        <taxon>Nematoda</taxon>
        <taxon>Chromadorea</taxon>
        <taxon>Rhabditida</taxon>
        <taxon>Rhabditina</taxon>
        <taxon>Rhabditomorpha</taxon>
        <taxon>Rhabditoidea</taxon>
        <taxon>Rhabditidae</taxon>
        <taxon>Peloderinae</taxon>
        <taxon>Caenorhabditis</taxon>
    </lineage>
</organism>
<evidence type="ECO:0000313" key="2">
    <source>
        <dbReference type="EMBL" id="CCD68899.1"/>
    </source>
</evidence>
<dbReference type="Bgee" id="WBGene00021337">
    <property type="expression patterns" value="Expressed in adult organism and 1 other cell type or tissue"/>
</dbReference>
<evidence type="ECO:0000313" key="4">
    <source>
        <dbReference type="WormBase" id="Y34F4.2b"/>
    </source>
</evidence>
<feature type="transmembrane region" description="Helical" evidence="1">
    <location>
        <begin position="135"/>
        <end position="156"/>
    </location>
</feature>
<accession>A8W7V8</accession>
<dbReference type="PANTHER" id="PTHR34151:SF1">
    <property type="entry name" value="CASP-LIKE PROTEIN-RELATED"/>
    <property type="match status" value="1"/>
</dbReference>
<keyword evidence="2" id="KW-0675">Receptor</keyword>
<dbReference type="AGR" id="WB:WBGene00021337"/>
<gene>
    <name evidence="2 4" type="primary">clc-24</name>
    <name evidence="2" type="ORF">CELE_Y34F4.2</name>
    <name evidence="4" type="ORF">Y34F4.2</name>
</gene>
<protein>
    <submittedName>
        <fullName evidence="2">Serpentine receptor class gamma</fullName>
    </submittedName>
</protein>
<proteinExistence type="predicted"/>
<feature type="transmembrane region" description="Helical" evidence="1">
    <location>
        <begin position="104"/>
        <end position="123"/>
    </location>
</feature>
<keyword evidence="1" id="KW-0812">Transmembrane</keyword>
<dbReference type="KEGG" id="cel:CELE_Y34F4.2"/>
<dbReference type="RefSeq" id="NP_001122726.1">
    <property type="nucleotide sequence ID" value="NM_001129254.2"/>
</dbReference>
<dbReference type="HOGENOM" id="CLU_1391383_0_0_1"/>
<dbReference type="CTD" id="175262"/>
<dbReference type="UCSC" id="Y34F4.2a">
    <property type="organism name" value="c. elegans"/>
</dbReference>
<keyword evidence="3" id="KW-1185">Reference proteome</keyword>
<dbReference type="GeneID" id="175262"/>
<feature type="transmembrane region" description="Helical" evidence="1">
    <location>
        <begin position="7"/>
        <end position="34"/>
    </location>
</feature>
<dbReference type="Pfam" id="PF06653">
    <property type="entry name" value="Claudin_3"/>
    <property type="match status" value="1"/>
</dbReference>
<dbReference type="InterPro" id="IPR009545">
    <property type="entry name" value="Claudin-like"/>
</dbReference>
<keyword evidence="1" id="KW-0472">Membrane</keyword>
<feature type="transmembrane region" description="Helical" evidence="1">
    <location>
        <begin position="60"/>
        <end position="84"/>
    </location>
</feature>
<keyword evidence="1" id="KW-1133">Transmembrane helix</keyword>